<dbReference type="Gene3D" id="3.10.180.10">
    <property type="entry name" value="2,3-Dihydroxybiphenyl 1,2-Dioxygenase, domain 1"/>
    <property type="match status" value="1"/>
</dbReference>
<evidence type="ECO:0000313" key="2">
    <source>
        <dbReference type="EMBL" id="MBB6012365.1"/>
    </source>
</evidence>
<dbReference type="PANTHER" id="PTHR35006:SF1">
    <property type="entry name" value="BLL2941 PROTEIN"/>
    <property type="match status" value="1"/>
</dbReference>
<dbReference type="SUPFAM" id="SSF54593">
    <property type="entry name" value="Glyoxalase/Bleomycin resistance protein/Dihydroxybiphenyl dioxygenase"/>
    <property type="match status" value="1"/>
</dbReference>
<accession>A0A7W9S1T8</accession>
<dbReference type="PROSITE" id="PS51819">
    <property type="entry name" value="VOC"/>
    <property type="match status" value="1"/>
</dbReference>
<gene>
    <name evidence="2" type="ORF">HNR59_001710</name>
</gene>
<dbReference type="GO" id="GO:0016829">
    <property type="term" value="F:lyase activity"/>
    <property type="evidence" value="ECO:0007669"/>
    <property type="project" value="UniProtKB-KW"/>
</dbReference>
<feature type="domain" description="VOC" evidence="1">
    <location>
        <begin position="1"/>
        <end position="124"/>
    </location>
</feature>
<dbReference type="CDD" id="cd07262">
    <property type="entry name" value="VOC_like"/>
    <property type="match status" value="1"/>
</dbReference>
<sequence length="126" mass="13104">MFSHVMVGSNDLEQSKKFYDAIFTASGGTAGTIDPKGRVVYSKGGPRFMITAPINGDSACHANGGTIGFALSSPDEVDAWHAAGVENGGTSIENPPGIREVGSRKLYLAYLRDPTGNKLCASALAP</sequence>
<organism evidence="2 3">
    <name type="scientific">Aquamicrobium lusatiense</name>
    <dbReference type="NCBI Taxonomy" id="89772"/>
    <lineage>
        <taxon>Bacteria</taxon>
        <taxon>Pseudomonadati</taxon>
        <taxon>Pseudomonadota</taxon>
        <taxon>Alphaproteobacteria</taxon>
        <taxon>Hyphomicrobiales</taxon>
        <taxon>Phyllobacteriaceae</taxon>
        <taxon>Aquamicrobium</taxon>
    </lineage>
</organism>
<comment type="caution">
    <text evidence="2">The sequence shown here is derived from an EMBL/GenBank/DDBJ whole genome shotgun (WGS) entry which is preliminary data.</text>
</comment>
<keyword evidence="2" id="KW-0223">Dioxygenase</keyword>
<evidence type="ECO:0000259" key="1">
    <source>
        <dbReference type="PROSITE" id="PS51819"/>
    </source>
</evidence>
<dbReference type="PANTHER" id="PTHR35006">
    <property type="entry name" value="GLYOXALASE FAMILY PROTEIN (AFU_ORTHOLOGUE AFUA_5G14830)"/>
    <property type="match status" value="1"/>
</dbReference>
<keyword evidence="2" id="KW-0560">Oxidoreductase</keyword>
<reference evidence="2 3" key="1">
    <citation type="submission" date="2020-08" db="EMBL/GenBank/DDBJ databases">
        <title>Genomic Encyclopedia of Type Strains, Phase IV (KMG-IV): sequencing the most valuable type-strain genomes for metagenomic binning, comparative biology and taxonomic classification.</title>
        <authorList>
            <person name="Goeker M."/>
        </authorList>
    </citation>
    <scope>NUCLEOTIDE SEQUENCE [LARGE SCALE GENOMIC DNA]</scope>
    <source>
        <strain evidence="2 3">DSM 11099</strain>
    </source>
</reference>
<dbReference type="RefSeq" id="WP_183828640.1">
    <property type="nucleotide sequence ID" value="NZ_JACHEU010000001.1"/>
</dbReference>
<dbReference type="AlphaFoldDB" id="A0A7W9S1T8"/>
<name>A0A7W9S1T8_9HYPH</name>
<dbReference type="InterPro" id="IPR029068">
    <property type="entry name" value="Glyas_Bleomycin-R_OHBP_Dase"/>
</dbReference>
<keyword evidence="3" id="KW-1185">Reference proteome</keyword>
<dbReference type="InterPro" id="IPR004360">
    <property type="entry name" value="Glyas_Fos-R_dOase_dom"/>
</dbReference>
<dbReference type="Proteomes" id="UP000533306">
    <property type="component" value="Unassembled WGS sequence"/>
</dbReference>
<dbReference type="InterPro" id="IPR037523">
    <property type="entry name" value="VOC_core"/>
</dbReference>
<dbReference type="Pfam" id="PF00903">
    <property type="entry name" value="Glyoxalase"/>
    <property type="match status" value="1"/>
</dbReference>
<evidence type="ECO:0000313" key="3">
    <source>
        <dbReference type="Proteomes" id="UP000533306"/>
    </source>
</evidence>
<dbReference type="EMBL" id="JACHEU010000001">
    <property type="protein sequence ID" value="MBB6012365.1"/>
    <property type="molecule type" value="Genomic_DNA"/>
</dbReference>
<protein>
    <submittedName>
        <fullName evidence="2">Catechol 2,3-dioxygenase-like lactoylglutathione lyase family enzyme</fullName>
    </submittedName>
</protein>
<keyword evidence="2" id="KW-0456">Lyase</keyword>
<dbReference type="GO" id="GO:0051213">
    <property type="term" value="F:dioxygenase activity"/>
    <property type="evidence" value="ECO:0007669"/>
    <property type="project" value="UniProtKB-KW"/>
</dbReference>
<proteinExistence type="predicted"/>